<dbReference type="Proteomes" id="UP000069850">
    <property type="component" value="Chromosome 1"/>
</dbReference>
<dbReference type="EMBL" id="LT158599">
    <property type="protein sequence ID" value="CVK33339.1"/>
    <property type="molecule type" value="Genomic_DNA"/>
</dbReference>
<protein>
    <submittedName>
        <fullName evidence="1">Uncharacterized protein</fullName>
    </submittedName>
</protein>
<proteinExistence type="predicted"/>
<evidence type="ECO:0000313" key="2">
    <source>
        <dbReference type="Proteomes" id="UP000069850"/>
    </source>
</evidence>
<gene>
    <name evidence="1" type="ORF">MMAB1_2126</name>
</gene>
<evidence type="ECO:0000313" key="1">
    <source>
        <dbReference type="EMBL" id="CVK33339.1"/>
    </source>
</evidence>
<sequence length="56" mass="6286">MLGWIVGVDFYAAGNAQSYTAIDIRGRISEQYLPLESVRRPELLSARSAGEWEVDQ</sequence>
<dbReference type="KEGG" id="mema:MMAB1_2126"/>
<name>A0A0X3BN70_9EURY</name>
<dbReference type="AlphaFoldDB" id="A0A0X3BN70"/>
<accession>A0A0X3BN70</accession>
<organism evidence="1 2">
    <name type="scientific">Methanoculleus bourgensis</name>
    <dbReference type="NCBI Taxonomy" id="83986"/>
    <lineage>
        <taxon>Archaea</taxon>
        <taxon>Methanobacteriati</taxon>
        <taxon>Methanobacteriota</taxon>
        <taxon>Stenosarchaea group</taxon>
        <taxon>Methanomicrobia</taxon>
        <taxon>Methanomicrobiales</taxon>
        <taxon>Methanomicrobiaceae</taxon>
        <taxon>Methanoculleus</taxon>
    </lineage>
</organism>
<reference evidence="1 2" key="1">
    <citation type="submission" date="2016-01" db="EMBL/GenBank/DDBJ databases">
        <authorList>
            <person name="Manzoor S."/>
        </authorList>
    </citation>
    <scope>NUCLEOTIDE SEQUENCE [LARGE SCALE GENOMIC DNA]</scope>
    <source>
        <strain evidence="1">Methanoculleus sp MAB1</strain>
    </source>
</reference>